<dbReference type="NCBIfam" id="TIGR02072">
    <property type="entry name" value="BioC"/>
    <property type="match status" value="1"/>
</dbReference>
<evidence type="ECO:0000313" key="10">
    <source>
        <dbReference type="EMBL" id="GAL05287.1"/>
    </source>
</evidence>
<dbReference type="PANTHER" id="PTHR13090">
    <property type="entry name" value="ARGININE-HYDROXYLASE NDUFAF5, MITOCHONDRIAL"/>
    <property type="match status" value="1"/>
</dbReference>
<accession>A0A090RCH8</accession>
<comment type="similarity">
    <text evidence="8">Belongs to the methyltransferase superfamily.</text>
</comment>
<dbReference type="HAMAP" id="MF_00835">
    <property type="entry name" value="BioC"/>
    <property type="match status" value="1"/>
</dbReference>
<dbReference type="GO" id="GO:0008757">
    <property type="term" value="F:S-adenosylmethionine-dependent methyltransferase activity"/>
    <property type="evidence" value="ECO:0007669"/>
    <property type="project" value="InterPro"/>
</dbReference>
<dbReference type="InterPro" id="IPR029063">
    <property type="entry name" value="SAM-dependent_MTases_sf"/>
</dbReference>
<evidence type="ECO:0000313" key="11">
    <source>
        <dbReference type="Proteomes" id="UP000029227"/>
    </source>
</evidence>
<evidence type="ECO:0000256" key="5">
    <source>
        <dbReference type="ARBA" id="ARBA00022679"/>
    </source>
</evidence>
<dbReference type="AlphaFoldDB" id="A0A090RCH8"/>
<evidence type="ECO:0000256" key="6">
    <source>
        <dbReference type="ARBA" id="ARBA00022691"/>
    </source>
</evidence>
<dbReference type="EC" id="2.1.1.197" evidence="3 8"/>
<organism evidence="10 11">
    <name type="scientific">Photobacterium aphoticum</name>
    <dbReference type="NCBI Taxonomy" id="754436"/>
    <lineage>
        <taxon>Bacteria</taxon>
        <taxon>Pseudomonadati</taxon>
        <taxon>Pseudomonadota</taxon>
        <taxon>Gammaproteobacteria</taxon>
        <taxon>Vibrionales</taxon>
        <taxon>Vibrionaceae</taxon>
        <taxon>Photobacterium</taxon>
    </lineage>
</organism>
<evidence type="ECO:0000256" key="3">
    <source>
        <dbReference type="ARBA" id="ARBA00012327"/>
    </source>
</evidence>
<dbReference type="GO" id="GO:0009102">
    <property type="term" value="P:biotin biosynthetic process"/>
    <property type="evidence" value="ECO:0007669"/>
    <property type="project" value="UniProtKB-UniRule"/>
</dbReference>
<comment type="pathway">
    <text evidence="2 8">Cofactor biosynthesis; biotin biosynthesis.</text>
</comment>
<dbReference type="InterPro" id="IPR011814">
    <property type="entry name" value="BioC"/>
</dbReference>
<keyword evidence="5 8" id="KW-0808">Transferase</keyword>
<dbReference type="CDD" id="cd02440">
    <property type="entry name" value="AdoMet_MTases"/>
    <property type="match status" value="1"/>
</dbReference>
<dbReference type="InterPro" id="IPR013216">
    <property type="entry name" value="Methyltransf_11"/>
</dbReference>
<evidence type="ECO:0000256" key="2">
    <source>
        <dbReference type="ARBA" id="ARBA00004746"/>
    </source>
</evidence>
<dbReference type="InterPro" id="IPR050602">
    <property type="entry name" value="Malonyl-ACP_OMT"/>
</dbReference>
<keyword evidence="6 8" id="KW-0949">S-adenosyl-L-methionine</keyword>
<evidence type="ECO:0000259" key="9">
    <source>
        <dbReference type="Pfam" id="PF08241"/>
    </source>
</evidence>
<comment type="catalytic activity">
    <reaction evidence="1 8">
        <text>malonyl-[ACP] + S-adenosyl-L-methionine = malonyl-[ACP] methyl ester + S-adenosyl-L-homocysteine</text>
        <dbReference type="Rhea" id="RHEA:17105"/>
        <dbReference type="Rhea" id="RHEA-COMP:9623"/>
        <dbReference type="Rhea" id="RHEA-COMP:9954"/>
        <dbReference type="ChEBI" id="CHEBI:57856"/>
        <dbReference type="ChEBI" id="CHEBI:59789"/>
        <dbReference type="ChEBI" id="CHEBI:78449"/>
        <dbReference type="ChEBI" id="CHEBI:78845"/>
        <dbReference type="EC" id="2.1.1.197"/>
    </reaction>
</comment>
<proteinExistence type="inferred from homology"/>
<evidence type="ECO:0000256" key="4">
    <source>
        <dbReference type="ARBA" id="ARBA00022603"/>
    </source>
</evidence>
<reference evidence="10 11" key="1">
    <citation type="journal article" date="2014" name="Genome Announc.">
        <title>Draft Genome Sequences of Two Vibrionaceae Species, Vibrio ponticus C121 and Photobacterium aphoticum C119, Isolated as Coral Reef Microbiota.</title>
        <authorList>
            <person name="Al-saari N."/>
            <person name="Meirelles P.M."/>
            <person name="Mino S."/>
            <person name="Suda W."/>
            <person name="Oshima K."/>
            <person name="Hattori M."/>
            <person name="Ohkuma M."/>
            <person name="Thompson F.L."/>
            <person name="Gomez-Gil B."/>
            <person name="Sawabe T."/>
            <person name="Sawabe T."/>
        </authorList>
    </citation>
    <scope>NUCLEOTIDE SEQUENCE [LARGE SCALE GENOMIC DNA]</scope>
    <source>
        <strain evidence="10 11">JCM 19237</strain>
    </source>
</reference>
<gene>
    <name evidence="8" type="primary">bioC</name>
    <name evidence="10" type="ORF">JCM19237_3670</name>
</gene>
<sequence>MMASHAAALPNASMAVLDVAESAANRAGADKQAIADAFGKAAKKYDQAAAFQRQVGHHLLSYLPPLHAAGSKVLDVGCGTGYFSAQLAERGFEVCAADLSAPMLEQAAQRCGDRVSYLLADAEHLPLADDQFDVAFSSLALQWCDDLSVPLRELRRVVKPGGRIVFSTLAEGSLQELVQAWQQVDQYQHVNDFLSQKTIKLALAQAECQTSHLEFLPITMYYNAAVELMKDLKGIGATHLHQGRKAGLAGRKTLLALENAYEAYRNENHQLPATYQVCFGVIIND</sequence>
<dbReference type="Gene3D" id="3.40.50.150">
    <property type="entry name" value="Vaccinia Virus protein VP39"/>
    <property type="match status" value="1"/>
</dbReference>
<dbReference type="SUPFAM" id="SSF53335">
    <property type="entry name" value="S-adenosyl-L-methionine-dependent methyltransferases"/>
    <property type="match status" value="1"/>
</dbReference>
<dbReference type="GO" id="GO:0010340">
    <property type="term" value="F:carboxyl-O-methyltransferase activity"/>
    <property type="evidence" value="ECO:0007669"/>
    <property type="project" value="UniProtKB-UniRule"/>
</dbReference>
<dbReference type="Proteomes" id="UP000029227">
    <property type="component" value="Unassembled WGS sequence"/>
</dbReference>
<keyword evidence="7 8" id="KW-0093">Biotin biosynthesis</keyword>
<dbReference type="GO" id="GO:0032259">
    <property type="term" value="P:methylation"/>
    <property type="evidence" value="ECO:0007669"/>
    <property type="project" value="UniProtKB-KW"/>
</dbReference>
<dbReference type="STRING" id="754436.JCM19237_3670"/>
<dbReference type="GO" id="GO:0102130">
    <property type="term" value="F:malonyl-CoA methyltransferase activity"/>
    <property type="evidence" value="ECO:0007669"/>
    <property type="project" value="UniProtKB-EC"/>
</dbReference>
<evidence type="ECO:0000256" key="1">
    <source>
        <dbReference type="ARBA" id="ARBA00000852"/>
    </source>
</evidence>
<dbReference type="eggNOG" id="COG2226">
    <property type="taxonomic scope" value="Bacteria"/>
</dbReference>
<comment type="function">
    <text evidence="8">Converts the free carboxyl group of a malonyl-thioester to its methyl ester by transfer of a methyl group from S-adenosyl-L-methionine (SAM). It allows to synthesize pimeloyl-ACP via the fatty acid synthetic pathway.</text>
</comment>
<protein>
    <recommendedName>
        <fullName evidence="3 8">Malonyl-[acyl-carrier protein] O-methyltransferase</fullName>
        <shortName evidence="8">Malonyl-ACP O-methyltransferase</shortName>
        <ecNumber evidence="3 8">2.1.1.197</ecNumber>
    </recommendedName>
    <alternativeName>
        <fullName evidence="8">Biotin synthesis protein BioC</fullName>
    </alternativeName>
</protein>
<feature type="domain" description="Methyltransferase type 11" evidence="9">
    <location>
        <begin position="74"/>
        <end position="166"/>
    </location>
</feature>
<evidence type="ECO:0000256" key="7">
    <source>
        <dbReference type="ARBA" id="ARBA00022756"/>
    </source>
</evidence>
<dbReference type="Pfam" id="PF08241">
    <property type="entry name" value="Methyltransf_11"/>
    <property type="match status" value="1"/>
</dbReference>
<name>A0A090RCH8_9GAMM</name>
<dbReference type="EMBL" id="BBMN01000006">
    <property type="protein sequence ID" value="GAL05287.1"/>
    <property type="molecule type" value="Genomic_DNA"/>
</dbReference>
<dbReference type="UniPathway" id="UPA00078"/>
<comment type="caution">
    <text evidence="10">The sequence shown here is derived from an EMBL/GenBank/DDBJ whole genome shotgun (WGS) entry which is preliminary data.</text>
</comment>
<dbReference type="PANTHER" id="PTHR13090:SF1">
    <property type="entry name" value="ARGININE-HYDROXYLASE NDUFAF5, MITOCHONDRIAL"/>
    <property type="match status" value="1"/>
</dbReference>
<keyword evidence="4 8" id="KW-0489">Methyltransferase</keyword>
<evidence type="ECO:0000256" key="8">
    <source>
        <dbReference type="HAMAP-Rule" id="MF_00835"/>
    </source>
</evidence>